<feature type="domain" description="DUF1618" evidence="1">
    <location>
        <begin position="233"/>
        <end position="339"/>
    </location>
</feature>
<dbReference type="Pfam" id="PF07762">
    <property type="entry name" value="DUF1618"/>
    <property type="match status" value="1"/>
</dbReference>
<evidence type="ECO:0000313" key="2">
    <source>
        <dbReference type="EMBL" id="TVU19762.1"/>
    </source>
</evidence>
<comment type="caution">
    <text evidence="2">The sequence shown here is derived from an EMBL/GenBank/DDBJ whole genome shotgun (WGS) entry which is preliminary data.</text>
</comment>
<keyword evidence="3" id="KW-1185">Reference proteome</keyword>
<dbReference type="Proteomes" id="UP000324897">
    <property type="component" value="Chromosome 7"/>
</dbReference>
<protein>
    <recommendedName>
        <fullName evidence="1">DUF1618 domain-containing protein</fullName>
    </recommendedName>
</protein>
<name>A0A5J9U7T5_9POAL</name>
<gene>
    <name evidence="2" type="ORF">EJB05_35933</name>
</gene>
<dbReference type="AlphaFoldDB" id="A0A5J9U7T5"/>
<accession>A0A5J9U7T5</accession>
<dbReference type="PANTHER" id="PTHR33086:SF98">
    <property type="entry name" value="OS05G0468200 PROTEIN"/>
    <property type="match status" value="1"/>
</dbReference>
<dbReference type="OrthoDB" id="655503at2759"/>
<sequence>MLPPLRHPLSSAAARLRRGLSTASSRPPWAIIEDTGLIHSTAPRSFLELAEPPSFSRLLVPAHFINPKPRIGTDRASEGILYSTVSATSGDGHLLLKLADGPVTAADVAKLRAARKGELVRQEINPDITRFVCNALTGEMFCLPDIDGSKKAHTWHPKGILTQSDRGDGPPDRYAVAELSDEGEGAGRTFVMRRFFSETGVWDKLVGLRCPLPRPRRIDLDHDVIAFAGRLWWVDLTWGAISADPFSDRPELRFVELPWGSVRPVPGPDPNEKFPPAQAMYRRLGVSEGRLRYVEVSRKEPFILSSFTLDDDGGGWTLEHQAALSRIWADAGKQEGTPRIGVIDPLNAHTMYVIIGNYALVVDMDVGKVLKCLHIGDRGGPLAMFSAFLKPCLLPHWLGSSRLPFAGKKKVTQNKTLADVLVRSGRDQKR</sequence>
<dbReference type="EMBL" id="RWGY01000029">
    <property type="protein sequence ID" value="TVU19762.1"/>
    <property type="molecule type" value="Genomic_DNA"/>
</dbReference>
<reference evidence="2 3" key="1">
    <citation type="journal article" date="2019" name="Sci. Rep.">
        <title>A high-quality genome of Eragrostis curvula grass provides insights into Poaceae evolution and supports new strategies to enhance forage quality.</title>
        <authorList>
            <person name="Carballo J."/>
            <person name="Santos B.A.C.M."/>
            <person name="Zappacosta D."/>
            <person name="Garbus I."/>
            <person name="Selva J.P."/>
            <person name="Gallo C.A."/>
            <person name="Diaz A."/>
            <person name="Albertini E."/>
            <person name="Caccamo M."/>
            <person name="Echenique V."/>
        </authorList>
    </citation>
    <scope>NUCLEOTIDE SEQUENCE [LARGE SCALE GENOMIC DNA]</scope>
    <source>
        <strain evidence="3">cv. Victoria</strain>
        <tissue evidence="2">Leaf</tissue>
    </source>
</reference>
<feature type="non-terminal residue" evidence="2">
    <location>
        <position position="1"/>
    </location>
</feature>
<evidence type="ECO:0000259" key="1">
    <source>
        <dbReference type="Pfam" id="PF07762"/>
    </source>
</evidence>
<proteinExistence type="predicted"/>
<dbReference type="PANTHER" id="PTHR33086">
    <property type="entry name" value="OS05G0468200 PROTEIN-RELATED"/>
    <property type="match status" value="1"/>
</dbReference>
<dbReference type="InterPro" id="IPR011676">
    <property type="entry name" value="DUF1618"/>
</dbReference>
<dbReference type="Gramene" id="TVU19762">
    <property type="protein sequence ID" value="TVU19762"/>
    <property type="gene ID" value="EJB05_35933"/>
</dbReference>
<organism evidence="2 3">
    <name type="scientific">Eragrostis curvula</name>
    <name type="common">weeping love grass</name>
    <dbReference type="NCBI Taxonomy" id="38414"/>
    <lineage>
        <taxon>Eukaryota</taxon>
        <taxon>Viridiplantae</taxon>
        <taxon>Streptophyta</taxon>
        <taxon>Embryophyta</taxon>
        <taxon>Tracheophyta</taxon>
        <taxon>Spermatophyta</taxon>
        <taxon>Magnoliopsida</taxon>
        <taxon>Liliopsida</taxon>
        <taxon>Poales</taxon>
        <taxon>Poaceae</taxon>
        <taxon>PACMAD clade</taxon>
        <taxon>Chloridoideae</taxon>
        <taxon>Eragrostideae</taxon>
        <taxon>Eragrostidinae</taxon>
        <taxon>Eragrostis</taxon>
    </lineage>
</organism>
<evidence type="ECO:0000313" key="3">
    <source>
        <dbReference type="Proteomes" id="UP000324897"/>
    </source>
</evidence>